<name>A0ABT7BBT3_9CYAN</name>
<dbReference type="RefSeq" id="WP_283768913.1">
    <property type="nucleotide sequence ID" value="NZ_JAQOSO010000109.1"/>
</dbReference>
<evidence type="ECO:0000313" key="2">
    <source>
        <dbReference type="EMBL" id="MDJ1176638.1"/>
    </source>
</evidence>
<dbReference type="InterPro" id="IPR008948">
    <property type="entry name" value="L-Aspartase-like"/>
</dbReference>
<dbReference type="Gene3D" id="1.20.200.10">
    <property type="entry name" value="Fumarase/aspartase (Central domain)"/>
    <property type="match status" value="1"/>
</dbReference>
<accession>A0ABT7BBT3</accession>
<dbReference type="Proteomes" id="UP001235849">
    <property type="component" value="Unassembled WGS sequence"/>
</dbReference>
<dbReference type="PANTHER" id="PTHR10362">
    <property type="entry name" value="HISTIDINE AMMONIA-LYASE"/>
    <property type="match status" value="1"/>
</dbReference>
<keyword evidence="3" id="KW-1185">Reference proteome</keyword>
<dbReference type="InterPro" id="IPR024083">
    <property type="entry name" value="Fumarase/histidase_N"/>
</dbReference>
<dbReference type="SUPFAM" id="SSF48557">
    <property type="entry name" value="L-aspartase-like"/>
    <property type="match status" value="1"/>
</dbReference>
<comment type="caution">
    <text evidence="2">The sequence shown here is derived from an EMBL/GenBank/DDBJ whole genome shotgun (WGS) entry which is preliminary data.</text>
</comment>
<dbReference type="Pfam" id="PF00221">
    <property type="entry name" value="Lyase_aromatic"/>
    <property type="match status" value="1"/>
</dbReference>
<evidence type="ECO:0000256" key="1">
    <source>
        <dbReference type="ARBA" id="ARBA00023239"/>
    </source>
</evidence>
<proteinExistence type="predicted"/>
<evidence type="ECO:0000313" key="3">
    <source>
        <dbReference type="Proteomes" id="UP001235849"/>
    </source>
</evidence>
<gene>
    <name evidence="2" type="ORF">PMG25_21350</name>
</gene>
<sequence>MTYKIKPLSFLLLATLCFSQTGVKVHAKDSLEALEALDASKGTHLARMDSPNQIGLQGQTIVLTGRSLTTADVAQVARNGARVTISDEASNRIQKAHEILLLAARSGHQIYGVTAGVGLNKDQSFVDPSGGLSEEVIEVSKEFNRNLIYAHTAGVGPEMSPEVVRAIMVTRLNSILFGATGAQPRVAELYRDFLNNDIIPVMPSRGSVGQADITLITHIGLAMLGEGEVYFQGQKMPASRALEAVGLEPLDIFGRDALSILSSNAYSAALAALAIEDLKHLLEVNKILFALSLEALDGNIEPFLQDSHVIRPFPSVTSAARDIRTILAGSYLWEPSEDRALQDPLSFRTAAYTLGAVEQSLAELETMLQIQLNSSDDNPAIILDVSTPSNLPEEASKYVAEDGLRGALIPTGNFSPLPWVISFQEAAIALSHLSNASAQRTIKLADPHFTHLSRFLGTDQTFHAYGAIQKVFASLAAENQSLAVPVSMDLISIAGNIEDTSTNAPRVIRRFQQMTDNLYYILGIEMMHIGQAINLRQQKNPGLRLSGATRTFFNNYRRSVSFLQVDRPLSPDIEASYQFLKQYPVR</sequence>
<reference evidence="2 3" key="1">
    <citation type="submission" date="2023-01" db="EMBL/GenBank/DDBJ databases">
        <title>Novel diversity within Roseofilum (Cyanobacteria; Desertifilaceae) from marine benthic mats with descriptions of four novel species.</title>
        <authorList>
            <person name="Wang Y."/>
            <person name="Berthold D.E."/>
            <person name="Hu J."/>
            <person name="Lefler F.W."/>
            <person name="Laughinghouse H.D. IV."/>
        </authorList>
    </citation>
    <scope>NUCLEOTIDE SEQUENCE [LARGE SCALE GENOMIC DNA]</scope>
    <source>
        <strain evidence="2 3">BLCC-M114</strain>
    </source>
</reference>
<dbReference type="GO" id="GO:0016829">
    <property type="term" value="F:lyase activity"/>
    <property type="evidence" value="ECO:0007669"/>
    <property type="project" value="UniProtKB-KW"/>
</dbReference>
<dbReference type="CDD" id="cd00332">
    <property type="entry name" value="PAL-HAL"/>
    <property type="match status" value="1"/>
</dbReference>
<organism evidence="2 3">
    <name type="scientific">Roseofilum capinflatum BLCC-M114</name>
    <dbReference type="NCBI Taxonomy" id="3022440"/>
    <lineage>
        <taxon>Bacteria</taxon>
        <taxon>Bacillati</taxon>
        <taxon>Cyanobacteriota</taxon>
        <taxon>Cyanophyceae</taxon>
        <taxon>Desertifilales</taxon>
        <taxon>Desertifilaceae</taxon>
        <taxon>Roseofilum</taxon>
        <taxon>Roseofilum capinflatum</taxon>
    </lineage>
</organism>
<dbReference type="EMBL" id="JAQOSO010000109">
    <property type="protein sequence ID" value="MDJ1176638.1"/>
    <property type="molecule type" value="Genomic_DNA"/>
</dbReference>
<protein>
    <submittedName>
        <fullName evidence="2">Aromatic amino acid lyase</fullName>
    </submittedName>
</protein>
<dbReference type="Gene3D" id="1.10.275.10">
    <property type="entry name" value="Fumarase/aspartase (N-terminal domain)"/>
    <property type="match status" value="1"/>
</dbReference>
<keyword evidence="1 2" id="KW-0456">Lyase</keyword>
<dbReference type="InterPro" id="IPR001106">
    <property type="entry name" value="Aromatic_Lyase"/>
</dbReference>